<evidence type="ECO:0000256" key="4">
    <source>
        <dbReference type="ARBA" id="ARBA00022475"/>
    </source>
</evidence>
<dbReference type="GO" id="GO:0006865">
    <property type="term" value="P:amino acid transport"/>
    <property type="evidence" value="ECO:0007669"/>
    <property type="project" value="UniProtKB-KW"/>
</dbReference>
<sequence length="177" mass="19615">MEFFQNTPLYIQIFFYYNGLPYLGLVLDVFTIGVLGIGIYHGAYVSEVVRAGIGSIPRGQSEAAESQGFTYLQTMWHIILPQTVKIILPPLTNQAVNLIKNTSVLAFFAGMDLMYIADSWASYTLNYGPAYVMAGVLYFALCYPLATMARRYEERLKNHDVPKVAVSGSMLGGVAEC</sequence>
<evidence type="ECO:0000256" key="5">
    <source>
        <dbReference type="ARBA" id="ARBA00022692"/>
    </source>
</evidence>
<dbReference type="Gene3D" id="1.10.3720.10">
    <property type="entry name" value="MetI-like"/>
    <property type="match status" value="1"/>
</dbReference>
<protein>
    <submittedName>
        <fullName evidence="11">Putative glutamine ABC transporter permease protein GlnM</fullName>
    </submittedName>
</protein>
<name>A0A645BWD9_9ZZZZ</name>
<dbReference type="AlphaFoldDB" id="A0A645BWD9"/>
<comment type="subcellular location">
    <subcellularLocation>
        <location evidence="1">Cell membrane</location>
        <topology evidence="1">Multi-pass membrane protein</topology>
    </subcellularLocation>
</comment>
<gene>
    <name evidence="11" type="primary">glnM_14</name>
    <name evidence="11" type="ORF">SDC9_112991</name>
</gene>
<comment type="caution">
    <text evidence="11">The sequence shown here is derived from an EMBL/GenBank/DDBJ whole genome shotgun (WGS) entry which is preliminary data.</text>
</comment>
<dbReference type="InterPro" id="IPR035906">
    <property type="entry name" value="MetI-like_sf"/>
</dbReference>
<keyword evidence="4" id="KW-1003">Cell membrane</keyword>
<dbReference type="GO" id="GO:0043190">
    <property type="term" value="C:ATP-binding cassette (ABC) transporter complex"/>
    <property type="evidence" value="ECO:0007669"/>
    <property type="project" value="InterPro"/>
</dbReference>
<dbReference type="InterPro" id="IPR010065">
    <property type="entry name" value="AA_ABC_transptr_permease_3TM"/>
</dbReference>
<evidence type="ECO:0000256" key="9">
    <source>
        <dbReference type="SAM" id="Phobius"/>
    </source>
</evidence>
<dbReference type="InterPro" id="IPR043429">
    <property type="entry name" value="ArtM/GltK/GlnP/TcyL/YhdX-like"/>
</dbReference>
<keyword evidence="5 9" id="KW-0812">Transmembrane</keyword>
<dbReference type="PROSITE" id="PS50928">
    <property type="entry name" value="ABC_TM1"/>
    <property type="match status" value="1"/>
</dbReference>
<organism evidence="11">
    <name type="scientific">bioreactor metagenome</name>
    <dbReference type="NCBI Taxonomy" id="1076179"/>
    <lineage>
        <taxon>unclassified sequences</taxon>
        <taxon>metagenomes</taxon>
        <taxon>ecological metagenomes</taxon>
    </lineage>
</organism>
<dbReference type="InterPro" id="IPR000515">
    <property type="entry name" value="MetI-like"/>
</dbReference>
<dbReference type="SUPFAM" id="SSF161098">
    <property type="entry name" value="MetI-like"/>
    <property type="match status" value="1"/>
</dbReference>
<dbReference type="EMBL" id="VSSQ01020881">
    <property type="protein sequence ID" value="MPM66084.1"/>
    <property type="molecule type" value="Genomic_DNA"/>
</dbReference>
<feature type="transmembrane region" description="Helical" evidence="9">
    <location>
        <begin position="129"/>
        <end position="149"/>
    </location>
</feature>
<accession>A0A645BWD9</accession>
<dbReference type="PANTHER" id="PTHR30614">
    <property type="entry name" value="MEMBRANE COMPONENT OF AMINO ACID ABC TRANSPORTER"/>
    <property type="match status" value="1"/>
</dbReference>
<keyword evidence="3" id="KW-0813">Transport</keyword>
<feature type="domain" description="ABC transmembrane type-1" evidence="10">
    <location>
        <begin position="1"/>
        <end position="149"/>
    </location>
</feature>
<keyword evidence="8 9" id="KW-0472">Membrane</keyword>
<dbReference type="NCBIfam" id="TIGR01726">
    <property type="entry name" value="HEQRo_perm_3TM"/>
    <property type="match status" value="1"/>
</dbReference>
<evidence type="ECO:0000256" key="2">
    <source>
        <dbReference type="ARBA" id="ARBA00010072"/>
    </source>
</evidence>
<comment type="similarity">
    <text evidence="2">Belongs to the binding-protein-dependent transport system permease family. HisMQ subfamily.</text>
</comment>
<evidence type="ECO:0000259" key="10">
    <source>
        <dbReference type="PROSITE" id="PS50928"/>
    </source>
</evidence>
<evidence type="ECO:0000313" key="11">
    <source>
        <dbReference type="EMBL" id="MPM66084.1"/>
    </source>
</evidence>
<evidence type="ECO:0000256" key="7">
    <source>
        <dbReference type="ARBA" id="ARBA00022989"/>
    </source>
</evidence>
<evidence type="ECO:0000256" key="3">
    <source>
        <dbReference type="ARBA" id="ARBA00022448"/>
    </source>
</evidence>
<evidence type="ECO:0000256" key="8">
    <source>
        <dbReference type="ARBA" id="ARBA00023136"/>
    </source>
</evidence>
<dbReference type="PANTHER" id="PTHR30614:SF20">
    <property type="entry name" value="GLUTAMINE TRANSPORT SYSTEM PERMEASE PROTEIN GLNP"/>
    <property type="match status" value="1"/>
</dbReference>
<keyword evidence="6" id="KW-0029">Amino-acid transport</keyword>
<evidence type="ECO:0000256" key="1">
    <source>
        <dbReference type="ARBA" id="ARBA00004651"/>
    </source>
</evidence>
<feature type="transmembrane region" description="Helical" evidence="9">
    <location>
        <begin position="20"/>
        <end position="40"/>
    </location>
</feature>
<dbReference type="CDD" id="cd06261">
    <property type="entry name" value="TM_PBP2"/>
    <property type="match status" value="1"/>
</dbReference>
<dbReference type="Pfam" id="PF00528">
    <property type="entry name" value="BPD_transp_1"/>
    <property type="match status" value="1"/>
</dbReference>
<keyword evidence="7 9" id="KW-1133">Transmembrane helix</keyword>
<proteinExistence type="inferred from homology"/>
<dbReference type="GO" id="GO:0022857">
    <property type="term" value="F:transmembrane transporter activity"/>
    <property type="evidence" value="ECO:0007669"/>
    <property type="project" value="InterPro"/>
</dbReference>
<reference evidence="11" key="1">
    <citation type="submission" date="2019-08" db="EMBL/GenBank/DDBJ databases">
        <authorList>
            <person name="Kucharzyk K."/>
            <person name="Murdoch R.W."/>
            <person name="Higgins S."/>
            <person name="Loffler F."/>
        </authorList>
    </citation>
    <scope>NUCLEOTIDE SEQUENCE</scope>
</reference>
<evidence type="ECO:0000256" key="6">
    <source>
        <dbReference type="ARBA" id="ARBA00022970"/>
    </source>
</evidence>